<dbReference type="AlphaFoldDB" id="A0A8H6FDG8"/>
<evidence type="ECO:0000313" key="3">
    <source>
        <dbReference type="Proteomes" id="UP000593566"/>
    </source>
</evidence>
<evidence type="ECO:0000256" key="1">
    <source>
        <dbReference type="SAM" id="MobiDB-lite"/>
    </source>
</evidence>
<dbReference type="Proteomes" id="UP000593566">
    <property type="component" value="Unassembled WGS sequence"/>
</dbReference>
<feature type="region of interest" description="Disordered" evidence="1">
    <location>
        <begin position="46"/>
        <end position="87"/>
    </location>
</feature>
<accession>A0A8H6FDG8</accession>
<protein>
    <submittedName>
        <fullName evidence="2">Uncharacterized protein</fullName>
    </submittedName>
</protein>
<proteinExistence type="predicted"/>
<keyword evidence="3" id="KW-1185">Reference proteome</keyword>
<feature type="compositionally biased region" description="Basic and acidic residues" evidence="1">
    <location>
        <begin position="46"/>
        <end position="63"/>
    </location>
</feature>
<organism evidence="2 3">
    <name type="scientific">Letharia lupina</name>
    <dbReference type="NCBI Taxonomy" id="560253"/>
    <lineage>
        <taxon>Eukaryota</taxon>
        <taxon>Fungi</taxon>
        <taxon>Dikarya</taxon>
        <taxon>Ascomycota</taxon>
        <taxon>Pezizomycotina</taxon>
        <taxon>Lecanoromycetes</taxon>
        <taxon>OSLEUM clade</taxon>
        <taxon>Lecanoromycetidae</taxon>
        <taxon>Lecanorales</taxon>
        <taxon>Lecanorineae</taxon>
        <taxon>Parmeliaceae</taxon>
        <taxon>Letharia</taxon>
    </lineage>
</organism>
<dbReference type="EMBL" id="JACCJB010000009">
    <property type="protein sequence ID" value="KAF6224315.1"/>
    <property type="molecule type" value="Genomic_DNA"/>
</dbReference>
<name>A0A8H6FDG8_9LECA</name>
<gene>
    <name evidence="2" type="ORF">HO133_010892</name>
</gene>
<comment type="caution">
    <text evidence="2">The sequence shown here is derived from an EMBL/GenBank/DDBJ whole genome shotgun (WGS) entry which is preliminary data.</text>
</comment>
<reference evidence="2 3" key="1">
    <citation type="journal article" date="2020" name="Genomics">
        <title>Complete, high-quality genomes from long-read metagenomic sequencing of two wolf lichen thalli reveals enigmatic genome architecture.</title>
        <authorList>
            <person name="McKenzie S.K."/>
            <person name="Walston R.F."/>
            <person name="Allen J.L."/>
        </authorList>
    </citation>
    <scope>NUCLEOTIDE SEQUENCE [LARGE SCALE GENOMIC DNA]</scope>
    <source>
        <strain evidence="2">WasteWater1</strain>
    </source>
</reference>
<evidence type="ECO:0000313" key="2">
    <source>
        <dbReference type="EMBL" id="KAF6224315.1"/>
    </source>
</evidence>
<sequence length="217" mass="23879">MPVRRQPILFQVLPIHRPQHRIEDIRKPLHHRENRIRQISATVPAERPRALRRAAETPQRRTLSDSGSRRQHVHGGTPGAVVGVDFGGGGVGRRGRAQGDGHHLCRDADPCWEDGARGSAAVVAVVGGYHGKVDWVVRSREWVAGAGGELWDFDAVADCSAIATTVDDEGVLRYCVGFWTQPPEDIFEQWHDTGDATALGLQSQCESKKPIRHSLDA</sequence>
<dbReference type="GeneID" id="59339282"/>
<dbReference type="RefSeq" id="XP_037153375.1">
    <property type="nucleotide sequence ID" value="XM_037301741.1"/>
</dbReference>